<name>A0A2U3LWH8_9FIRM</name>
<accession>A0A2U3LWH8</accession>
<organism evidence="1 2">
    <name type="scientific">Candidatus Desulfosporosinus infrequens</name>
    <dbReference type="NCBI Taxonomy" id="2043169"/>
    <lineage>
        <taxon>Bacteria</taxon>
        <taxon>Bacillati</taxon>
        <taxon>Bacillota</taxon>
        <taxon>Clostridia</taxon>
        <taxon>Eubacteriales</taxon>
        <taxon>Desulfitobacteriaceae</taxon>
        <taxon>Desulfosporosinus</taxon>
    </lineage>
</organism>
<dbReference type="Proteomes" id="UP000238916">
    <property type="component" value="Unassembled WGS sequence"/>
</dbReference>
<dbReference type="AlphaFoldDB" id="A0A2U3LWH8"/>
<proteinExistence type="predicted"/>
<dbReference type="EMBL" id="OMOF01000879">
    <property type="protein sequence ID" value="SPF56184.1"/>
    <property type="molecule type" value="Genomic_DNA"/>
</dbReference>
<protein>
    <submittedName>
        <fullName evidence="1">Uncharacterized protein</fullName>
    </submittedName>
</protein>
<sequence length="49" mass="5508">MWVITSSYIHSPYAAIINNKYNPVTVKDARVSVGYKMDAVSQKDCRSSI</sequence>
<gene>
    <name evidence="1" type="ORF">SBF1_8900003</name>
</gene>
<evidence type="ECO:0000313" key="1">
    <source>
        <dbReference type="EMBL" id="SPF56184.1"/>
    </source>
</evidence>
<evidence type="ECO:0000313" key="2">
    <source>
        <dbReference type="Proteomes" id="UP000238916"/>
    </source>
</evidence>
<reference evidence="2" key="1">
    <citation type="submission" date="2018-02" db="EMBL/GenBank/DDBJ databases">
        <authorList>
            <person name="Hausmann B."/>
        </authorList>
    </citation>
    <scope>NUCLEOTIDE SEQUENCE [LARGE SCALE GENOMIC DNA]</scope>
    <source>
        <strain evidence="2">Peat soil MAG SbF1</strain>
    </source>
</reference>